<dbReference type="InterPro" id="IPR014755">
    <property type="entry name" value="Cu-Rt/internalin_Ig-like"/>
</dbReference>
<evidence type="ECO:0000313" key="3">
    <source>
        <dbReference type="Proteomes" id="UP001579974"/>
    </source>
</evidence>
<accession>A0ABV5AFM6</accession>
<keyword evidence="3" id="KW-1185">Reference proteome</keyword>
<dbReference type="EMBL" id="JBDXSU010000008">
    <property type="protein sequence ID" value="MFB5191048.1"/>
    <property type="molecule type" value="Genomic_DNA"/>
</dbReference>
<proteinExistence type="predicted"/>
<sequence length="799" mass="80693">MDGTDSGNVTAYAPVFYFDQLLGKAGITAKWDGATHTWALTDSSIDASKVSVAGGVGTGNTTITLNGVVIKKINTFAAKDPGASKSAGATTYFPAYYINNVFAAVGINATWNGSTGLAVTTNPAQVAVASVTALNADQIQVVYNEPVDKTTAENVDNYTLNGTNLNSNHALAGTPATTDATAQLQADGKTVIITAGTTGGFAVAGGVYTNAALSKNTGYILNVDGVKSAVNSSTISDVNAPAFDFASDTTPATITSVTSSAKSTTTQVVVDYSEPVKATGLYYVDGQPATPSQTAANEVTLTTSQTLTAGQSYTLQVVNEADSSNNYTSTTQTFGVTSDTAAPVASVAAVNDHTVRVTFSKKIDASTIETSGAGSALKNISLLESNGTNVASSATVAPTANDTTGTEYDITYTASPSEWNSNGQLPLTVVFTNGITDVAGNTMNPSTQTVTLTKNTVVPQATNIEFANAGAKVDGSTIGANGAFVVTFNEPVQNNNVLDTQYTAVTNAGSTDSLGTLTATYDANGDKNILILSPASAPSSTASTETFYFNPGAFTDTSVAANTSASQTITANLASGVAATDTTAPTVTITGASASLVSGLNHNEFTYTVDPDVNTSTVLNTNNYRLNGAALPSGSYATIDTSNPALDTVTVHLGTGTIKTDGTYSVSVLNIADKAGNVAQTAVANENLTSDVAPTLKSATFNNDGTLTVAFSKEVTGSTGNDSDFTVKLNGQTLTAGDATNGFTVADGTGALVGDVIVTFGSGVTVNTGDTVTVGVSGSHVVDADGNVVSGTNTVSATK</sequence>
<protein>
    <recommendedName>
        <fullName evidence="4">SbsA Ig-like domain-containing protein</fullName>
    </recommendedName>
</protein>
<evidence type="ECO:0000313" key="2">
    <source>
        <dbReference type="EMBL" id="MFB5191048.1"/>
    </source>
</evidence>
<dbReference type="Gene3D" id="2.60.40.1220">
    <property type="match status" value="3"/>
</dbReference>
<reference evidence="2 3" key="1">
    <citation type="journal article" date="2024" name="Int. J. Mol. Sci.">
        <title>Exploration of Alicyclobacillus spp. Genome in Search of Antibiotic Resistance.</title>
        <authorList>
            <person name="Bucka-Kolendo J."/>
            <person name="Kiousi D.E."/>
            <person name="Dekowska A."/>
            <person name="Mikolajczuk-Szczyrba A."/>
            <person name="Karadedos D.M."/>
            <person name="Michael P."/>
            <person name="Galanis A."/>
            <person name="Sokolowska B."/>
        </authorList>
    </citation>
    <scope>NUCLEOTIDE SEQUENCE [LARGE SCALE GENOMIC DNA]</scope>
    <source>
        <strain evidence="2 3">KKP 3000</strain>
    </source>
</reference>
<evidence type="ECO:0008006" key="4">
    <source>
        <dbReference type="Google" id="ProtNLM"/>
    </source>
</evidence>
<dbReference type="Proteomes" id="UP001579974">
    <property type="component" value="Unassembled WGS sequence"/>
</dbReference>
<gene>
    <name evidence="2" type="ORF">KKP3000_004544</name>
</gene>
<evidence type="ECO:0000256" key="1">
    <source>
        <dbReference type="ARBA" id="ARBA00022729"/>
    </source>
</evidence>
<name>A0ABV5AFM6_9BACL</name>
<dbReference type="RefSeq" id="WP_275474537.1">
    <property type="nucleotide sequence ID" value="NZ_CP162940.1"/>
</dbReference>
<organism evidence="2 3">
    <name type="scientific">Alicyclobacillus fastidiosus</name>
    <dbReference type="NCBI Taxonomy" id="392011"/>
    <lineage>
        <taxon>Bacteria</taxon>
        <taxon>Bacillati</taxon>
        <taxon>Bacillota</taxon>
        <taxon>Bacilli</taxon>
        <taxon>Bacillales</taxon>
        <taxon>Alicyclobacillaceae</taxon>
        <taxon>Alicyclobacillus</taxon>
    </lineage>
</organism>
<keyword evidence="1" id="KW-0732">Signal</keyword>
<comment type="caution">
    <text evidence="2">The sequence shown here is derived from an EMBL/GenBank/DDBJ whole genome shotgun (WGS) entry which is preliminary data.</text>
</comment>